<comment type="catalytic activity">
    <reaction evidence="5">
        <text>pseudouridine(1915) in 23S rRNA + S-adenosyl-L-methionine = N(3)-methylpseudouridine(1915) in 23S rRNA + S-adenosyl-L-homocysteine + H(+)</text>
        <dbReference type="Rhea" id="RHEA:42752"/>
        <dbReference type="Rhea" id="RHEA-COMP:10221"/>
        <dbReference type="Rhea" id="RHEA-COMP:10222"/>
        <dbReference type="ChEBI" id="CHEBI:15378"/>
        <dbReference type="ChEBI" id="CHEBI:57856"/>
        <dbReference type="ChEBI" id="CHEBI:59789"/>
        <dbReference type="ChEBI" id="CHEBI:65314"/>
        <dbReference type="ChEBI" id="CHEBI:74486"/>
        <dbReference type="EC" id="2.1.1.177"/>
    </reaction>
</comment>
<keyword evidence="1 5" id="KW-0489">Methyltransferase</keyword>
<feature type="binding site" evidence="5">
    <location>
        <position position="104"/>
    </location>
    <ligand>
        <name>S-adenosyl-L-methionine</name>
        <dbReference type="ChEBI" id="CHEBI:59789"/>
    </ligand>
</feature>
<comment type="subcellular location">
    <subcellularLocation>
        <location evidence="5">Cytoplasm</location>
    </subcellularLocation>
</comment>
<evidence type="ECO:0000256" key="3">
    <source>
        <dbReference type="ARBA" id="ARBA00022691"/>
    </source>
</evidence>
<dbReference type="GO" id="GO:0070038">
    <property type="term" value="F:rRNA (pseudouridine-N3-)-methyltransferase activity"/>
    <property type="evidence" value="ECO:0007669"/>
    <property type="project" value="UniProtKB-UniRule"/>
</dbReference>
<sequence length="156" mass="17448">MHIRLIAVGDRQPAWVDTAFKDYAGRLPRPWKFALQTIATSRRRRHGDSSGARSEECEKILGKLANGERVVMLDERGSQLGSTELASSINDWQSDGRDVCFVIGGPDGLDEHCMARADFTWSLSRLTLPHGLARVVCVEQLYRACTVLEGHPYHRA</sequence>
<dbReference type="InterPro" id="IPR029026">
    <property type="entry name" value="tRNA_m1G_MTases_N"/>
</dbReference>
<name>A0A193LHK2_9GAMM</name>
<reference evidence="6 7" key="1">
    <citation type="submission" date="2016-06" db="EMBL/GenBank/DDBJ databases">
        <title>Complete genome sequence of a deep-branching marine Gamma Proteobacterium Woeseia oceani type strain XK5.</title>
        <authorList>
            <person name="Mu D."/>
            <person name="Du Z."/>
        </authorList>
    </citation>
    <scope>NUCLEOTIDE SEQUENCE [LARGE SCALE GENOMIC DNA]</scope>
    <source>
        <strain evidence="6 7">XK5</strain>
    </source>
</reference>
<evidence type="ECO:0000313" key="6">
    <source>
        <dbReference type="EMBL" id="ANO51987.1"/>
    </source>
</evidence>
<dbReference type="HAMAP" id="MF_00658">
    <property type="entry name" value="23SrRNA_methyltr_H"/>
    <property type="match status" value="1"/>
</dbReference>
<dbReference type="KEGG" id="woc:BA177_12960"/>
<dbReference type="GO" id="GO:0005737">
    <property type="term" value="C:cytoplasm"/>
    <property type="evidence" value="ECO:0007669"/>
    <property type="project" value="UniProtKB-SubCell"/>
</dbReference>
<dbReference type="EMBL" id="CP016268">
    <property type="protein sequence ID" value="ANO51987.1"/>
    <property type="molecule type" value="Genomic_DNA"/>
</dbReference>
<dbReference type="PIRSF" id="PIRSF004505">
    <property type="entry name" value="MT_bac"/>
    <property type="match status" value="1"/>
</dbReference>
<dbReference type="NCBIfam" id="NF000986">
    <property type="entry name" value="PRK00103.1-4"/>
    <property type="match status" value="1"/>
</dbReference>
<dbReference type="CDD" id="cd18081">
    <property type="entry name" value="RlmH-like"/>
    <property type="match status" value="1"/>
</dbReference>
<dbReference type="STRING" id="1548547.BA177_12960"/>
<dbReference type="InterPro" id="IPR003742">
    <property type="entry name" value="RlmH-like"/>
</dbReference>
<evidence type="ECO:0000256" key="2">
    <source>
        <dbReference type="ARBA" id="ARBA00022679"/>
    </source>
</evidence>
<keyword evidence="2 5" id="KW-0808">Transferase</keyword>
<protein>
    <recommendedName>
        <fullName evidence="5">Ribosomal RNA large subunit methyltransferase H</fullName>
        <ecNumber evidence="5">2.1.1.177</ecNumber>
    </recommendedName>
    <alternativeName>
        <fullName evidence="5">23S rRNA (pseudouridine1915-N3)-methyltransferase</fullName>
    </alternativeName>
    <alternativeName>
        <fullName evidence="5">23S rRNA m3Psi1915 methyltransferase</fullName>
    </alternativeName>
    <alternativeName>
        <fullName evidence="5">rRNA (pseudouridine-N3-)-methyltransferase RlmH</fullName>
    </alternativeName>
</protein>
<comment type="similarity">
    <text evidence="4 5">Belongs to the RNA methyltransferase RlmH family.</text>
</comment>
<gene>
    <name evidence="5" type="primary">rlmH</name>
    <name evidence="6" type="ORF">BA177_12960</name>
</gene>
<keyword evidence="3 5" id="KW-0949">S-adenosyl-L-methionine</keyword>
<comment type="function">
    <text evidence="5">Specifically methylates the pseudouridine at position 1915 (m3Psi1915) in 23S rRNA.</text>
</comment>
<dbReference type="AlphaFoldDB" id="A0A193LHK2"/>
<evidence type="ECO:0000256" key="5">
    <source>
        <dbReference type="HAMAP-Rule" id="MF_00658"/>
    </source>
</evidence>
<feature type="binding site" evidence="5">
    <location>
        <position position="73"/>
    </location>
    <ligand>
        <name>S-adenosyl-L-methionine</name>
        <dbReference type="ChEBI" id="CHEBI:59789"/>
    </ligand>
</feature>
<dbReference type="PANTHER" id="PTHR33603:SF1">
    <property type="entry name" value="RIBOSOMAL RNA LARGE SUBUNIT METHYLTRANSFERASE H"/>
    <property type="match status" value="1"/>
</dbReference>
<feature type="binding site" evidence="5">
    <location>
        <begin position="123"/>
        <end position="128"/>
    </location>
    <ligand>
        <name>S-adenosyl-L-methionine</name>
        <dbReference type="ChEBI" id="CHEBI:59789"/>
    </ligand>
</feature>
<dbReference type="Gene3D" id="3.40.1280.10">
    <property type="match status" value="1"/>
</dbReference>
<proteinExistence type="inferred from homology"/>
<accession>A0A193LHK2</accession>
<dbReference type="PANTHER" id="PTHR33603">
    <property type="entry name" value="METHYLTRANSFERASE"/>
    <property type="match status" value="1"/>
</dbReference>
<dbReference type="InterPro" id="IPR029028">
    <property type="entry name" value="Alpha/beta_knot_MTases"/>
</dbReference>
<evidence type="ECO:0000256" key="1">
    <source>
        <dbReference type="ARBA" id="ARBA00022603"/>
    </source>
</evidence>
<comment type="subunit">
    <text evidence="5">Homodimer.</text>
</comment>
<dbReference type="RefSeq" id="WP_068616852.1">
    <property type="nucleotide sequence ID" value="NZ_CP016268.1"/>
</dbReference>
<dbReference type="SUPFAM" id="SSF75217">
    <property type="entry name" value="alpha/beta knot"/>
    <property type="match status" value="1"/>
</dbReference>
<keyword evidence="5" id="KW-0698">rRNA processing</keyword>
<evidence type="ECO:0000313" key="7">
    <source>
        <dbReference type="Proteomes" id="UP000092695"/>
    </source>
</evidence>
<organism evidence="6 7">
    <name type="scientific">Woeseia oceani</name>
    <dbReference type="NCBI Taxonomy" id="1548547"/>
    <lineage>
        <taxon>Bacteria</taxon>
        <taxon>Pseudomonadati</taxon>
        <taxon>Pseudomonadota</taxon>
        <taxon>Gammaproteobacteria</taxon>
        <taxon>Woeseiales</taxon>
        <taxon>Woeseiaceae</taxon>
        <taxon>Woeseia</taxon>
    </lineage>
</organism>
<dbReference type="OrthoDB" id="9806643at2"/>
<evidence type="ECO:0000256" key="4">
    <source>
        <dbReference type="ARBA" id="ARBA00038303"/>
    </source>
</evidence>
<keyword evidence="7" id="KW-1185">Reference proteome</keyword>
<dbReference type="Pfam" id="PF02590">
    <property type="entry name" value="SPOUT_MTase"/>
    <property type="match status" value="1"/>
</dbReference>
<dbReference type="EC" id="2.1.1.177" evidence="5"/>
<dbReference type="Proteomes" id="UP000092695">
    <property type="component" value="Chromosome"/>
</dbReference>
<keyword evidence="5" id="KW-0963">Cytoplasm</keyword>